<sequence length="196" mass="21193">MTVPLTISLLNYEAGGLRADGSYDLAPLVRAFLDDPTPDLIMLCEAEFWHACGKRPFHAAMKDLGVLTGRPYVGGLFTGPLGTAVIYDPIVLCLDAGASAAPSTSIPEPQPAPATPRRTGNRTPIRMPASTTQPTRHTTAEVNPPEYPIDQGQFLSGIAYYARPARKRGRQQRPRRPACPATASRHPAIPTRDTHE</sequence>
<feature type="compositionally biased region" description="Basic residues" evidence="1">
    <location>
        <begin position="164"/>
        <end position="176"/>
    </location>
</feature>
<dbReference type="Proteomes" id="UP000621500">
    <property type="component" value="Unassembled WGS sequence"/>
</dbReference>
<dbReference type="EMBL" id="BONX01000050">
    <property type="protein sequence ID" value="GIH00111.1"/>
    <property type="molecule type" value="Genomic_DNA"/>
</dbReference>
<feature type="region of interest" description="Disordered" evidence="1">
    <location>
        <begin position="101"/>
        <end position="196"/>
    </location>
</feature>
<comment type="caution">
    <text evidence="2">The sequence shown here is derived from an EMBL/GenBank/DDBJ whole genome shotgun (WGS) entry which is preliminary data.</text>
</comment>
<name>A0ABQ4EZN7_9ACTN</name>
<organism evidence="2 3">
    <name type="scientific">Plantactinospora mayteni</name>
    <dbReference type="NCBI Taxonomy" id="566021"/>
    <lineage>
        <taxon>Bacteria</taxon>
        <taxon>Bacillati</taxon>
        <taxon>Actinomycetota</taxon>
        <taxon>Actinomycetes</taxon>
        <taxon>Micromonosporales</taxon>
        <taxon>Micromonosporaceae</taxon>
        <taxon>Plantactinospora</taxon>
    </lineage>
</organism>
<dbReference type="RefSeq" id="WP_203861446.1">
    <property type="nucleotide sequence ID" value="NZ_BONX01000050.1"/>
</dbReference>
<proteinExistence type="predicted"/>
<evidence type="ECO:0000313" key="2">
    <source>
        <dbReference type="EMBL" id="GIH00111.1"/>
    </source>
</evidence>
<protein>
    <submittedName>
        <fullName evidence="2">Uncharacterized protein</fullName>
    </submittedName>
</protein>
<accession>A0ABQ4EZN7</accession>
<keyword evidence="3" id="KW-1185">Reference proteome</keyword>
<gene>
    <name evidence="2" type="ORF">Pma05_66830</name>
</gene>
<evidence type="ECO:0000313" key="3">
    <source>
        <dbReference type="Proteomes" id="UP000621500"/>
    </source>
</evidence>
<evidence type="ECO:0000256" key="1">
    <source>
        <dbReference type="SAM" id="MobiDB-lite"/>
    </source>
</evidence>
<feature type="compositionally biased region" description="Polar residues" evidence="1">
    <location>
        <begin position="129"/>
        <end position="141"/>
    </location>
</feature>
<reference evidence="2 3" key="1">
    <citation type="submission" date="2021-01" db="EMBL/GenBank/DDBJ databases">
        <title>Whole genome shotgun sequence of Plantactinospora mayteni NBRC 109088.</title>
        <authorList>
            <person name="Komaki H."/>
            <person name="Tamura T."/>
        </authorList>
    </citation>
    <scope>NUCLEOTIDE SEQUENCE [LARGE SCALE GENOMIC DNA]</scope>
    <source>
        <strain evidence="2 3">NBRC 109088</strain>
    </source>
</reference>